<evidence type="ECO:0000259" key="2">
    <source>
        <dbReference type="Pfam" id="PF17482"/>
    </source>
</evidence>
<dbReference type="Gene3D" id="3.40.50.11780">
    <property type="match status" value="2"/>
</dbReference>
<name>A0AB39TTJ8_9ACTN</name>
<dbReference type="InterPro" id="IPR020287">
    <property type="entry name" value="Tail_sheath_C"/>
</dbReference>
<accession>A0AB39TTJ8</accession>
<evidence type="ECO:0000313" key="3">
    <source>
        <dbReference type="EMBL" id="XDQ82371.1"/>
    </source>
</evidence>
<proteinExistence type="inferred from homology"/>
<dbReference type="Pfam" id="PF17482">
    <property type="entry name" value="Phage_sheath_1C"/>
    <property type="match status" value="1"/>
</dbReference>
<dbReference type="RefSeq" id="WP_369184769.1">
    <property type="nucleotide sequence ID" value="NZ_CP163445.1"/>
</dbReference>
<dbReference type="PANTHER" id="PTHR35861:SF1">
    <property type="entry name" value="PHAGE TAIL SHEATH PROTEIN"/>
    <property type="match status" value="1"/>
</dbReference>
<dbReference type="AlphaFoldDB" id="A0AB39TTJ8"/>
<gene>
    <name evidence="3" type="ORF">AB2U05_29750</name>
</gene>
<sequence length="652" mass="69849">MTSPTNAPGLRLGAPGVYRDARRPAPAFRPVRLDVAGFVGVAPRGPVDRPVAVERWTEYQRRFGGLEGPGLLPYAVRAFFAQGGSRAYVLRVSPVPRAPDPAALAAVARYTVRLADPAAGAPVDLGLVAADEGSWGGRLAVRWEFAADRHFTGRADGLRLPLPDAVAVPAGSLLRVRGPGLPPAGVFRFVRLVEESLRGRTAVLDAALDAVELEADIVTATVTVTDADPGLTRAERLTDLGLSAAHPRPARQVLAEESLLIAPDGDWPERLLPPDPTLPVVDAVLVRPGADRWAAVTADSLFGDTPPELFPVGGDRLPDDGTAFVGLDRLALEPEVALLSVPDLLWDYPVPTGTTDPPEPPPERADGRCPPPAVPVVYPPPPERAVLLDGRDPGALAEILRRQRRLVDLAERQRRFVALLDVPPGLPLRLTTRWRAGFDSSYAAAHHPWLGVVDPDDPRLSAVQVPPSAFAAGIIADREHRLGIPWGPANALAAGAVTAADQPAPAELDELHLLGIDVFAAERDGFRLASARTLSRDPDYRQLSVRRLMTMLRLVLERQAQSLAFEPNSPQLRDELRGAVTRLLRDLFRAGAFGGATEAQAFFVRCDEELNPARSQGLGRLVAEIGVAPAQPLEYLVLRIAQDADGDVRVAG</sequence>
<dbReference type="PANTHER" id="PTHR35861">
    <property type="match status" value="1"/>
</dbReference>
<feature type="domain" description="Tail sheath protein C-terminal" evidence="2">
    <location>
        <begin position="536"/>
        <end position="641"/>
    </location>
</feature>
<organism evidence="3">
    <name type="scientific">Streptomyces sp. Y1</name>
    <dbReference type="NCBI Taxonomy" id="3238634"/>
    <lineage>
        <taxon>Bacteria</taxon>
        <taxon>Bacillati</taxon>
        <taxon>Actinomycetota</taxon>
        <taxon>Actinomycetes</taxon>
        <taxon>Kitasatosporales</taxon>
        <taxon>Streptomycetaceae</taxon>
        <taxon>Streptomyces</taxon>
    </lineage>
</organism>
<reference evidence="3" key="1">
    <citation type="submission" date="2024-07" db="EMBL/GenBank/DDBJ databases">
        <authorList>
            <person name="Yu S.T."/>
        </authorList>
    </citation>
    <scope>NUCLEOTIDE SEQUENCE</scope>
    <source>
        <strain evidence="3">Y1</strain>
    </source>
</reference>
<dbReference type="EMBL" id="CP163445">
    <property type="protein sequence ID" value="XDQ82371.1"/>
    <property type="molecule type" value="Genomic_DNA"/>
</dbReference>
<protein>
    <submittedName>
        <fullName evidence="3">Phage tail sheath C-terminal domain-containing protein</fullName>
    </submittedName>
</protein>
<dbReference type="InterPro" id="IPR052042">
    <property type="entry name" value="Tail_sheath_structural"/>
</dbReference>
<evidence type="ECO:0000256" key="1">
    <source>
        <dbReference type="ARBA" id="ARBA00008005"/>
    </source>
</evidence>
<comment type="similarity">
    <text evidence="1">Belongs to the myoviridae tail sheath protein family.</text>
</comment>